<evidence type="ECO:0000259" key="3">
    <source>
        <dbReference type="PROSITE" id="PS50235"/>
    </source>
</evidence>
<keyword evidence="5" id="KW-1185">Reference proteome</keyword>
<dbReference type="PANTHER" id="PTHR24006:SF915">
    <property type="entry name" value="UBIQUITIN CARBOXYL-TERMINAL HYDROLASE-RELATED"/>
    <property type="match status" value="1"/>
</dbReference>
<evidence type="ECO:0000313" key="5">
    <source>
        <dbReference type="Proteomes" id="UP000694568"/>
    </source>
</evidence>
<accession>A0A8D0CZU8</accession>
<organism evidence="4 5">
    <name type="scientific">Sander lucioperca</name>
    <name type="common">Pike-perch</name>
    <name type="synonym">Perca lucioperca</name>
    <dbReference type="NCBI Taxonomy" id="283035"/>
    <lineage>
        <taxon>Eukaryota</taxon>
        <taxon>Metazoa</taxon>
        <taxon>Chordata</taxon>
        <taxon>Craniata</taxon>
        <taxon>Vertebrata</taxon>
        <taxon>Euteleostomi</taxon>
        <taxon>Actinopterygii</taxon>
        <taxon>Neopterygii</taxon>
        <taxon>Teleostei</taxon>
        <taxon>Neoteleostei</taxon>
        <taxon>Acanthomorphata</taxon>
        <taxon>Eupercaria</taxon>
        <taxon>Perciformes</taxon>
        <taxon>Percoidei</taxon>
        <taxon>Percidae</taxon>
        <taxon>Luciopercinae</taxon>
        <taxon>Sander</taxon>
    </lineage>
</organism>
<gene>
    <name evidence="4" type="primary">LOC116049079</name>
</gene>
<feature type="domain" description="USP" evidence="3">
    <location>
        <begin position="287"/>
        <end position="597"/>
    </location>
</feature>
<dbReference type="Proteomes" id="UP000694568">
    <property type="component" value="Unplaced"/>
</dbReference>
<dbReference type="InterPro" id="IPR018200">
    <property type="entry name" value="USP_CS"/>
</dbReference>
<dbReference type="PANTHER" id="PTHR24006">
    <property type="entry name" value="UBIQUITIN CARBOXYL-TERMINAL HYDROLASE"/>
    <property type="match status" value="1"/>
</dbReference>
<reference evidence="4" key="1">
    <citation type="submission" date="2025-08" db="UniProtKB">
        <authorList>
            <consortium name="Ensembl"/>
        </authorList>
    </citation>
    <scope>IDENTIFICATION</scope>
</reference>
<feature type="region of interest" description="Disordered" evidence="2">
    <location>
        <begin position="237"/>
        <end position="257"/>
    </location>
</feature>
<evidence type="ECO:0000313" key="4">
    <source>
        <dbReference type="Ensembl" id="ENSSLUP00000023265.1"/>
    </source>
</evidence>
<dbReference type="InterPro" id="IPR001394">
    <property type="entry name" value="Peptidase_C19_UCH"/>
</dbReference>
<dbReference type="EC" id="3.4.19.12" evidence="1"/>
<feature type="compositionally biased region" description="Acidic residues" evidence="2">
    <location>
        <begin position="93"/>
        <end position="106"/>
    </location>
</feature>
<dbReference type="GO" id="GO:0004843">
    <property type="term" value="F:cysteine-type deubiquitinase activity"/>
    <property type="evidence" value="ECO:0007669"/>
    <property type="project" value="UniProtKB-UniRule"/>
</dbReference>
<dbReference type="GO" id="GO:0016579">
    <property type="term" value="P:protein deubiquitination"/>
    <property type="evidence" value="ECO:0007669"/>
    <property type="project" value="InterPro"/>
</dbReference>
<dbReference type="Gene3D" id="3.90.70.10">
    <property type="entry name" value="Cysteine proteinases"/>
    <property type="match status" value="1"/>
</dbReference>
<dbReference type="Ensembl" id="ENSSLUT00000024032.1">
    <property type="protein sequence ID" value="ENSSLUP00000023265.1"/>
    <property type="gene ID" value="ENSSLUG00000010678.1"/>
</dbReference>
<dbReference type="InterPro" id="IPR050164">
    <property type="entry name" value="Peptidase_C19"/>
</dbReference>
<dbReference type="SUPFAM" id="SSF54001">
    <property type="entry name" value="Cysteine proteinases"/>
    <property type="match status" value="1"/>
</dbReference>
<sequence length="601" mass="66923">MFCGLCRRQKTKCGEDEEVGDEQFSSPQKKVIVQEDTTVSAPPEAPKEKAKKASWWRRLFRRKKKTKQQTAVKEDVSEATNLPSSATEKIDNTTEEPVGEAADVQEDSPNPDTPVPAAAEDEENKQLPSSAPARNINTPKESEGEACVEASAIPDTLVPAAAEDEKKVQDLAEIPELPSSATEKSIKTTKEPEDGEAGREASPTRDTVRTTTKNGKKKMKAPHCLIFRQKKQKVKCPTDSLGMPATPRGHGGRLKAEPMTDNLWTNLDRKLRKYTKGKLPKDELVALGFPNLAQTCYMNSTLQGLLTISDFIQGVYNQESVWSSLPKSELLGGFVKVGLSRFTASKAVKKQALAAFKRTVAEFNSEFEDDRQKDAHEFLTCVLNQLRCVSADLQAEAFNRGFSYTCPVDANITFQMLSTRTCNGCGMQSTREEDYINLSLDLVPGGTVRQCMQDYFKENQLEYWCECGAETSSQQGSFSTLPNALIIQLKRFNYTKSLKLEKINSPVILSRQLVLNAESSASEQTPSCYSLKSIVSHLGSSAYAGHYICDGAHRDEKPPDMSDNWLTYNDKDVSETTGTYICHQRQRTAYLLFYVKHVREH</sequence>
<feature type="region of interest" description="Disordered" evidence="2">
    <location>
        <begin position="14"/>
        <end position="151"/>
    </location>
</feature>
<keyword evidence="1" id="KW-0378">Hydrolase</keyword>
<evidence type="ECO:0000256" key="1">
    <source>
        <dbReference type="RuleBase" id="RU366025"/>
    </source>
</evidence>
<comment type="similarity">
    <text evidence="1">Belongs to the peptidase C19 family.</text>
</comment>
<comment type="catalytic activity">
    <reaction evidence="1">
        <text>Thiol-dependent hydrolysis of ester, thioester, amide, peptide and isopeptide bonds formed by the C-terminal Gly of ubiquitin (a 76-residue protein attached to proteins as an intracellular targeting signal).</text>
        <dbReference type="EC" id="3.4.19.12"/>
    </reaction>
</comment>
<proteinExistence type="inferred from homology"/>
<dbReference type="GO" id="GO:0006508">
    <property type="term" value="P:proteolysis"/>
    <property type="evidence" value="ECO:0007669"/>
    <property type="project" value="UniProtKB-KW"/>
</dbReference>
<reference evidence="4" key="2">
    <citation type="submission" date="2025-09" db="UniProtKB">
        <authorList>
            <consortium name="Ensembl"/>
        </authorList>
    </citation>
    <scope>IDENTIFICATION</scope>
</reference>
<dbReference type="AlphaFoldDB" id="A0A8D0CZU8"/>
<name>A0A8D0CZU8_SANLU</name>
<dbReference type="GeneTree" id="ENSGT00940000158091"/>
<keyword evidence="1" id="KW-0833">Ubl conjugation pathway</keyword>
<feature type="region of interest" description="Disordered" evidence="2">
    <location>
        <begin position="170"/>
        <end position="219"/>
    </location>
</feature>
<dbReference type="GO" id="GO:0000082">
    <property type="term" value="P:G1/S transition of mitotic cell cycle"/>
    <property type="evidence" value="ECO:0007669"/>
    <property type="project" value="TreeGrafter"/>
</dbReference>
<keyword evidence="1" id="KW-0645">Protease</keyword>
<dbReference type="GO" id="GO:0005634">
    <property type="term" value="C:nucleus"/>
    <property type="evidence" value="ECO:0007669"/>
    <property type="project" value="TreeGrafter"/>
</dbReference>
<feature type="compositionally biased region" description="Polar residues" evidence="2">
    <location>
        <begin position="78"/>
        <end position="87"/>
    </location>
</feature>
<protein>
    <recommendedName>
        <fullName evidence="1">Ubiquitin carboxyl-terminal hydrolase</fullName>
        <ecNumber evidence="1">3.4.19.12</ecNumber>
    </recommendedName>
</protein>
<dbReference type="InterPro" id="IPR028889">
    <property type="entry name" value="USP"/>
</dbReference>
<dbReference type="Pfam" id="PF00443">
    <property type="entry name" value="UCH"/>
    <property type="match status" value="1"/>
</dbReference>
<evidence type="ECO:0000256" key="2">
    <source>
        <dbReference type="SAM" id="MobiDB-lite"/>
    </source>
</evidence>
<keyword evidence="1" id="KW-0788">Thiol protease</keyword>
<dbReference type="CDD" id="cd02257">
    <property type="entry name" value="Peptidase_C19"/>
    <property type="match status" value="1"/>
</dbReference>
<dbReference type="PROSITE" id="PS00972">
    <property type="entry name" value="USP_1"/>
    <property type="match status" value="1"/>
</dbReference>
<feature type="compositionally biased region" description="Basic and acidic residues" evidence="2">
    <location>
        <begin position="184"/>
        <end position="208"/>
    </location>
</feature>
<dbReference type="PROSITE" id="PS00973">
    <property type="entry name" value="USP_2"/>
    <property type="match status" value="1"/>
</dbReference>
<dbReference type="InterPro" id="IPR038765">
    <property type="entry name" value="Papain-like_cys_pep_sf"/>
</dbReference>
<dbReference type="PROSITE" id="PS50235">
    <property type="entry name" value="USP_3"/>
    <property type="match status" value="1"/>
</dbReference>
<feature type="compositionally biased region" description="Basic residues" evidence="2">
    <location>
        <begin position="49"/>
        <end position="67"/>
    </location>
</feature>
<dbReference type="GO" id="GO:0005829">
    <property type="term" value="C:cytosol"/>
    <property type="evidence" value="ECO:0007669"/>
    <property type="project" value="TreeGrafter"/>
</dbReference>